<dbReference type="EMBL" id="JBHSPU010000012">
    <property type="protein sequence ID" value="MFC5914073.1"/>
    <property type="molecule type" value="Genomic_DNA"/>
</dbReference>
<keyword evidence="3" id="KW-1185">Reference proteome</keyword>
<dbReference type="RefSeq" id="WP_386420042.1">
    <property type="nucleotide sequence ID" value="NZ_BAAATU010000077.1"/>
</dbReference>
<sequence>MTSSRRLRHPVFLGLSVAALLLAAAGCSSTDATVSITVPTPSPEAAGYCRALHEELPRTVAGLGLGDAGPKSELTAEWGDGEIVLRCGVPRPAKMDDPMAKGTEANGVNWLLEQPEGAGPRFTTTYRKAYVEVTLSEAYAHDATPLAAFGPPVRKTVPSL</sequence>
<evidence type="ECO:0000256" key="1">
    <source>
        <dbReference type="SAM" id="SignalP"/>
    </source>
</evidence>
<dbReference type="Proteomes" id="UP001596200">
    <property type="component" value="Unassembled WGS sequence"/>
</dbReference>
<dbReference type="PROSITE" id="PS51257">
    <property type="entry name" value="PROKAR_LIPOPROTEIN"/>
    <property type="match status" value="1"/>
</dbReference>
<gene>
    <name evidence="2" type="ORF">ACFP1B_11615</name>
</gene>
<protein>
    <submittedName>
        <fullName evidence="2">DUF3515 domain-containing protein</fullName>
    </submittedName>
</protein>
<evidence type="ECO:0000313" key="2">
    <source>
        <dbReference type="EMBL" id="MFC5914073.1"/>
    </source>
</evidence>
<organism evidence="2 3">
    <name type="scientific">Streptomyces pulveraceus</name>
    <dbReference type="NCBI Taxonomy" id="68258"/>
    <lineage>
        <taxon>Bacteria</taxon>
        <taxon>Bacillati</taxon>
        <taxon>Actinomycetota</taxon>
        <taxon>Actinomycetes</taxon>
        <taxon>Kitasatosporales</taxon>
        <taxon>Streptomycetaceae</taxon>
        <taxon>Streptomyces</taxon>
    </lineage>
</organism>
<name>A0ABW1GII0_9ACTN</name>
<accession>A0ABW1GII0</accession>
<dbReference type="Pfam" id="PF12028">
    <property type="entry name" value="DUF3515"/>
    <property type="match status" value="1"/>
</dbReference>
<dbReference type="InterPro" id="IPR021903">
    <property type="entry name" value="DUF3515"/>
</dbReference>
<reference evidence="3" key="1">
    <citation type="journal article" date="2019" name="Int. J. Syst. Evol. Microbiol.">
        <title>The Global Catalogue of Microorganisms (GCM) 10K type strain sequencing project: providing services to taxonomists for standard genome sequencing and annotation.</title>
        <authorList>
            <consortium name="The Broad Institute Genomics Platform"/>
            <consortium name="The Broad Institute Genome Sequencing Center for Infectious Disease"/>
            <person name="Wu L."/>
            <person name="Ma J."/>
        </authorList>
    </citation>
    <scope>NUCLEOTIDE SEQUENCE [LARGE SCALE GENOMIC DNA]</scope>
    <source>
        <strain evidence="3">JCM 4147</strain>
    </source>
</reference>
<proteinExistence type="predicted"/>
<evidence type="ECO:0000313" key="3">
    <source>
        <dbReference type="Proteomes" id="UP001596200"/>
    </source>
</evidence>
<comment type="caution">
    <text evidence="2">The sequence shown here is derived from an EMBL/GenBank/DDBJ whole genome shotgun (WGS) entry which is preliminary data.</text>
</comment>
<feature type="signal peptide" evidence="1">
    <location>
        <begin position="1"/>
        <end position="32"/>
    </location>
</feature>
<feature type="chain" id="PRO_5045810670" evidence="1">
    <location>
        <begin position="33"/>
        <end position="160"/>
    </location>
</feature>
<keyword evidence="1" id="KW-0732">Signal</keyword>